<dbReference type="OrthoDB" id="4036563at2759"/>
<feature type="compositionally biased region" description="Acidic residues" evidence="2">
    <location>
        <begin position="1"/>
        <end position="10"/>
    </location>
</feature>
<evidence type="ECO:0000313" key="3">
    <source>
        <dbReference type="EMBL" id="GAV29291.1"/>
    </source>
</evidence>
<keyword evidence="1" id="KW-0175">Coiled coil</keyword>
<keyword evidence="4" id="KW-1185">Reference proteome</keyword>
<dbReference type="AlphaFoldDB" id="A0A1Q2YII6"/>
<dbReference type="EMBL" id="BDGI01000108">
    <property type="protein sequence ID" value="GAV29291.1"/>
    <property type="molecule type" value="Genomic_DNA"/>
</dbReference>
<evidence type="ECO:0000256" key="1">
    <source>
        <dbReference type="SAM" id="Coils"/>
    </source>
</evidence>
<accession>A0A1Q2YII6</accession>
<protein>
    <submittedName>
        <fullName evidence="3">Uncharacterized protein</fullName>
    </submittedName>
</protein>
<evidence type="ECO:0000313" key="4">
    <source>
        <dbReference type="Proteomes" id="UP000186136"/>
    </source>
</evidence>
<feature type="coiled-coil region" evidence="1">
    <location>
        <begin position="102"/>
        <end position="129"/>
    </location>
</feature>
<feature type="compositionally biased region" description="Polar residues" evidence="2">
    <location>
        <begin position="25"/>
        <end position="35"/>
    </location>
</feature>
<reference evidence="3 4" key="1">
    <citation type="submission" date="2016-08" db="EMBL/GenBank/DDBJ databases">
        <title>Whole genome shotgun sequence of Pichia membranifaciens KS47-1.</title>
        <authorList>
            <person name="Konishi M."/>
            <person name="Ishida M."/>
            <person name="Arakawa T."/>
            <person name="Kato Y."/>
            <person name="Horiuchi J."/>
        </authorList>
    </citation>
    <scope>NUCLEOTIDE SEQUENCE [LARGE SCALE GENOMIC DNA]</scope>
    <source>
        <strain evidence="3 4">KS47-1</strain>
    </source>
</reference>
<feature type="region of interest" description="Disordered" evidence="2">
    <location>
        <begin position="660"/>
        <end position="727"/>
    </location>
</feature>
<comment type="caution">
    <text evidence="3">The sequence shown here is derived from an EMBL/GenBank/DDBJ whole genome shotgun (WGS) entry which is preliminary data.</text>
</comment>
<feature type="coiled-coil region" evidence="1">
    <location>
        <begin position="503"/>
        <end position="537"/>
    </location>
</feature>
<evidence type="ECO:0000256" key="2">
    <source>
        <dbReference type="SAM" id="MobiDB-lite"/>
    </source>
</evidence>
<feature type="coiled-coil region" evidence="1">
    <location>
        <begin position="386"/>
        <end position="463"/>
    </location>
</feature>
<feature type="coiled-coil region" evidence="1">
    <location>
        <begin position="566"/>
        <end position="618"/>
    </location>
</feature>
<dbReference type="Proteomes" id="UP000186136">
    <property type="component" value="Unassembled WGS sequence"/>
</dbReference>
<feature type="region of interest" description="Disordered" evidence="2">
    <location>
        <begin position="1"/>
        <end position="94"/>
    </location>
</feature>
<sequence length="757" mass="86522">MHEEQTDDCENDKSENDEANDDSLNHSNPEIGNNSMDEDDDVEITEVRDLDPDNYGGSDSVGETSNTLNNDHDQDQDHQRYSEEETLSVKKENTDKMDNVSMEYLLSTISHLNEKNKTLQKELTTVKLENEDIACNLKEKNESISLLKHKVFKFKSTVENSNALLKDLKMKFVDSNNKKDALVEDLKKTKESILKEHEFLYSLKTLVSTLKTQNSINEGKIAQKDQRITNLDQKANDLAGRLSEEKIKNSQLSKEVTELKLSLDDNFNDLALRFANLGAATDSIKSSILDSNEKATILKEKLVSTLSSIDKNIVTNSNNNFGIILQKLNEKCTSQDLECFSTKVVETIDRNLKNEEEISLLHIENKKLADSNTRKDKQITVLNARMDSTVEEIGKLTRRISNLNKENAELTNNQLSVIKDLQKEKEKLSREITKMNETYANIIKDYEDKLESSRELAKQVEEKNISLFNQEKKKVDSLQQRLGAFDKTCEMMKTERIVLQNKLDSSKESNEAILKELNKLKQVHDEESNKVKELMLRLNETGNNLGVSNADINMMKNACKEKESYITDLNKLLAAKEKDLAGCQEELNKIKQISEQTARQKDDEILKLKKDFEKLKGDLEKICKTKPRKLFPESRTSTVVKQEEVKEPVVSEVKVKIEQNKDSKSKKTVGTKKTEKKLERSKEKELIKSKAKKAAVNTKVTKPKRKLISSSQSSTRSSQSLREKKQQDLTRNILQDLDIFNEFEAIDKLGTILKPGW</sequence>
<name>A0A1Q2YII6_9ASCO</name>
<proteinExistence type="predicted"/>
<feature type="compositionally biased region" description="Basic and acidic residues" evidence="2">
    <location>
        <begin position="70"/>
        <end position="94"/>
    </location>
</feature>
<feature type="compositionally biased region" description="Basic and acidic residues" evidence="2">
    <location>
        <begin position="672"/>
        <end position="688"/>
    </location>
</feature>
<gene>
    <name evidence="3" type="ORF">PMKS-002773</name>
</gene>
<feature type="compositionally biased region" description="Low complexity" evidence="2">
    <location>
        <begin position="709"/>
        <end position="720"/>
    </location>
</feature>
<organism evidence="3 4">
    <name type="scientific">Pichia membranifaciens</name>
    <dbReference type="NCBI Taxonomy" id="4926"/>
    <lineage>
        <taxon>Eukaryota</taxon>
        <taxon>Fungi</taxon>
        <taxon>Dikarya</taxon>
        <taxon>Ascomycota</taxon>
        <taxon>Saccharomycotina</taxon>
        <taxon>Pichiomycetes</taxon>
        <taxon>Pichiales</taxon>
        <taxon>Pichiaceae</taxon>
        <taxon>Pichia</taxon>
    </lineage>
</organism>